<accession>A0A8X6Q732</accession>
<feature type="compositionally biased region" description="Polar residues" evidence="1">
    <location>
        <begin position="103"/>
        <end position="112"/>
    </location>
</feature>
<feature type="region of interest" description="Disordered" evidence="1">
    <location>
        <begin position="340"/>
        <end position="393"/>
    </location>
</feature>
<feature type="compositionally biased region" description="Polar residues" evidence="1">
    <location>
        <begin position="210"/>
        <end position="219"/>
    </location>
</feature>
<feature type="compositionally biased region" description="Basic and acidic residues" evidence="1">
    <location>
        <begin position="235"/>
        <end position="251"/>
    </location>
</feature>
<name>A0A8X6Q732_NEPPI</name>
<dbReference type="OrthoDB" id="6435560at2759"/>
<reference evidence="2" key="1">
    <citation type="submission" date="2020-08" db="EMBL/GenBank/DDBJ databases">
        <title>Multicomponent nature underlies the extraordinary mechanical properties of spider dragline silk.</title>
        <authorList>
            <person name="Kono N."/>
            <person name="Nakamura H."/>
            <person name="Mori M."/>
            <person name="Yoshida Y."/>
            <person name="Ohtoshi R."/>
            <person name="Malay A.D."/>
            <person name="Moran D.A.P."/>
            <person name="Tomita M."/>
            <person name="Numata K."/>
            <person name="Arakawa K."/>
        </authorList>
    </citation>
    <scope>NUCLEOTIDE SEQUENCE</scope>
</reference>
<organism evidence="2 3">
    <name type="scientific">Nephila pilipes</name>
    <name type="common">Giant wood spider</name>
    <name type="synonym">Nephila maculata</name>
    <dbReference type="NCBI Taxonomy" id="299642"/>
    <lineage>
        <taxon>Eukaryota</taxon>
        <taxon>Metazoa</taxon>
        <taxon>Ecdysozoa</taxon>
        <taxon>Arthropoda</taxon>
        <taxon>Chelicerata</taxon>
        <taxon>Arachnida</taxon>
        <taxon>Araneae</taxon>
        <taxon>Araneomorphae</taxon>
        <taxon>Entelegynae</taxon>
        <taxon>Araneoidea</taxon>
        <taxon>Nephilidae</taxon>
        <taxon>Nephila</taxon>
    </lineage>
</organism>
<evidence type="ECO:0000313" key="3">
    <source>
        <dbReference type="Proteomes" id="UP000887013"/>
    </source>
</evidence>
<keyword evidence="3" id="KW-1185">Reference proteome</keyword>
<evidence type="ECO:0000256" key="1">
    <source>
        <dbReference type="SAM" id="MobiDB-lite"/>
    </source>
</evidence>
<sequence>FEHTPNAPYQHTPKAPFEATPDAPYQHAPDVSHEEVKTNIDFSPEPPADSKETLNENSDFIPPHERTRHIQFEHGFRPIIPSYLSQTNQPDCHGYAVPDSYHSDSNVNSVPSSHLEEKYSGETRSAPPNNPQDGMHLQKETPNSAHKISRPQRDPNINDLPIQHHDSHQERSSAQISQGPPHHQRESDEDRNYHPKQSNIADRSPHSHYNGHSNPNRNGEQPVHDLGRRPKSSSHHRDYETSTKPDNEIFRPKKQQTKRRSSKQSAEGRPKRKGKKIIKKQVKKSKKQRRSTNEDMKAEAATYHWGMENHKNKDGFFLYANIPRDDAYEYGYRMGGPEQLVERHHRKQGQTSTIKLNWEDKNGDSGDQYWEFNHDSSEGEEKKPKKNTSDSDE</sequence>
<proteinExistence type="predicted"/>
<feature type="non-terminal residue" evidence="2">
    <location>
        <position position="1"/>
    </location>
</feature>
<comment type="caution">
    <text evidence="2">The sequence shown here is derived from an EMBL/GenBank/DDBJ whole genome shotgun (WGS) entry which is preliminary data.</text>
</comment>
<feature type="compositionally biased region" description="Basic and acidic residues" evidence="1">
    <location>
        <begin position="372"/>
        <end position="393"/>
    </location>
</feature>
<protein>
    <submittedName>
        <fullName evidence="2">Uncharacterized protein</fullName>
    </submittedName>
</protein>
<dbReference type="Proteomes" id="UP000887013">
    <property type="component" value="Unassembled WGS sequence"/>
</dbReference>
<dbReference type="AlphaFoldDB" id="A0A8X6Q732"/>
<dbReference type="EMBL" id="BMAW01077349">
    <property type="protein sequence ID" value="GFU05867.1"/>
    <property type="molecule type" value="Genomic_DNA"/>
</dbReference>
<evidence type="ECO:0000313" key="2">
    <source>
        <dbReference type="EMBL" id="GFU05867.1"/>
    </source>
</evidence>
<feature type="compositionally biased region" description="Basic residues" evidence="1">
    <location>
        <begin position="252"/>
        <end position="262"/>
    </location>
</feature>
<feature type="compositionally biased region" description="Basic residues" evidence="1">
    <location>
        <begin position="270"/>
        <end position="290"/>
    </location>
</feature>
<feature type="compositionally biased region" description="Basic and acidic residues" evidence="1">
    <location>
        <begin position="183"/>
        <end position="193"/>
    </location>
</feature>
<feature type="region of interest" description="Disordered" evidence="1">
    <location>
        <begin position="81"/>
        <end position="296"/>
    </location>
</feature>
<feature type="compositionally biased region" description="Basic and acidic residues" evidence="1">
    <location>
        <begin position="162"/>
        <end position="171"/>
    </location>
</feature>
<gene>
    <name evidence="2" type="primary">AVEN_76651_1</name>
    <name evidence="2" type="ORF">NPIL_273721</name>
</gene>
<feature type="region of interest" description="Disordered" evidence="1">
    <location>
        <begin position="1"/>
        <end position="66"/>
    </location>
</feature>